<sequence length="96" mass="11196">MNPGLQMQKLGALQNPFGHPWGQWGWQMFRWCSSFTYPVLHSHWLLPTQTPFRHGTSHFGRHSDFFRSHSNPEAHSQMSGPMHRPFLQGLRLGETI</sequence>
<keyword evidence="2" id="KW-1185">Reference proteome</keyword>
<accession>A0A9P9YT04</accession>
<protein>
    <submittedName>
        <fullName evidence="1">Uncharacterized protein</fullName>
    </submittedName>
</protein>
<organism evidence="1 2">
    <name type="scientific">Drosophila gunungcola</name>
    <name type="common">fruit fly</name>
    <dbReference type="NCBI Taxonomy" id="103775"/>
    <lineage>
        <taxon>Eukaryota</taxon>
        <taxon>Metazoa</taxon>
        <taxon>Ecdysozoa</taxon>
        <taxon>Arthropoda</taxon>
        <taxon>Hexapoda</taxon>
        <taxon>Insecta</taxon>
        <taxon>Pterygota</taxon>
        <taxon>Neoptera</taxon>
        <taxon>Endopterygota</taxon>
        <taxon>Diptera</taxon>
        <taxon>Brachycera</taxon>
        <taxon>Muscomorpha</taxon>
        <taxon>Ephydroidea</taxon>
        <taxon>Drosophilidae</taxon>
        <taxon>Drosophila</taxon>
        <taxon>Sophophora</taxon>
    </lineage>
</organism>
<dbReference type="AlphaFoldDB" id="A0A9P9YT04"/>
<name>A0A9P9YT04_9MUSC</name>
<gene>
    <name evidence="1" type="ORF">M5D96_003849</name>
</gene>
<comment type="caution">
    <text evidence="1">The sequence shown here is derived from an EMBL/GenBank/DDBJ whole genome shotgun (WGS) entry which is preliminary data.</text>
</comment>
<proteinExistence type="predicted"/>
<evidence type="ECO:0000313" key="1">
    <source>
        <dbReference type="EMBL" id="KAI8042536.1"/>
    </source>
</evidence>
<dbReference type="EMBL" id="JAMKOV010000002">
    <property type="protein sequence ID" value="KAI8042536.1"/>
    <property type="molecule type" value="Genomic_DNA"/>
</dbReference>
<reference evidence="1" key="1">
    <citation type="journal article" date="2023" name="Genome Biol. Evol.">
        <title>Long-read-based Genome Assembly of Drosophila gunungcola Reveals Fewer Chemosensory Genes in Flower-breeding Species.</title>
        <authorList>
            <person name="Negi A."/>
            <person name="Liao B.Y."/>
            <person name="Yeh S.D."/>
        </authorList>
    </citation>
    <scope>NUCLEOTIDE SEQUENCE</scope>
    <source>
        <strain evidence="1">Sukarami</strain>
    </source>
</reference>
<dbReference type="Proteomes" id="UP001059596">
    <property type="component" value="Unassembled WGS sequence"/>
</dbReference>
<evidence type="ECO:0000313" key="2">
    <source>
        <dbReference type="Proteomes" id="UP001059596"/>
    </source>
</evidence>